<feature type="compositionally biased region" description="Polar residues" evidence="4">
    <location>
        <begin position="229"/>
        <end position="238"/>
    </location>
</feature>
<evidence type="ECO:0000256" key="4">
    <source>
        <dbReference type="SAM" id="MobiDB-lite"/>
    </source>
</evidence>
<dbReference type="HOGENOM" id="CLU_028051_1_0_1"/>
<dbReference type="STRING" id="1051891.A0A0C3QID7"/>
<dbReference type="Pfam" id="PF04153">
    <property type="entry name" value="NOT2_3_5_C"/>
    <property type="match status" value="1"/>
</dbReference>
<accession>A0A0C3QID7</accession>
<organism evidence="6 7">
    <name type="scientific">Tulasnella calospora MUT 4182</name>
    <dbReference type="NCBI Taxonomy" id="1051891"/>
    <lineage>
        <taxon>Eukaryota</taxon>
        <taxon>Fungi</taxon>
        <taxon>Dikarya</taxon>
        <taxon>Basidiomycota</taxon>
        <taxon>Agaricomycotina</taxon>
        <taxon>Agaricomycetes</taxon>
        <taxon>Cantharellales</taxon>
        <taxon>Tulasnellaceae</taxon>
        <taxon>Tulasnella</taxon>
    </lineage>
</organism>
<keyword evidence="7" id="KW-1185">Reference proteome</keyword>
<feature type="compositionally biased region" description="Polar residues" evidence="4">
    <location>
        <begin position="1"/>
        <end position="11"/>
    </location>
</feature>
<feature type="compositionally biased region" description="Polar residues" evidence="4">
    <location>
        <begin position="180"/>
        <end position="192"/>
    </location>
</feature>
<reference evidence="7" key="2">
    <citation type="submission" date="2015-01" db="EMBL/GenBank/DDBJ databases">
        <title>Evolutionary Origins and Diversification of the Mycorrhizal Mutualists.</title>
        <authorList>
            <consortium name="DOE Joint Genome Institute"/>
            <consortium name="Mycorrhizal Genomics Consortium"/>
            <person name="Kohler A."/>
            <person name="Kuo A."/>
            <person name="Nagy L.G."/>
            <person name="Floudas D."/>
            <person name="Copeland A."/>
            <person name="Barry K.W."/>
            <person name="Cichocki N."/>
            <person name="Veneault-Fourrey C."/>
            <person name="LaButti K."/>
            <person name="Lindquist E.A."/>
            <person name="Lipzen A."/>
            <person name="Lundell T."/>
            <person name="Morin E."/>
            <person name="Murat C."/>
            <person name="Riley R."/>
            <person name="Ohm R."/>
            <person name="Sun H."/>
            <person name="Tunlid A."/>
            <person name="Henrissat B."/>
            <person name="Grigoriev I.V."/>
            <person name="Hibbett D.S."/>
            <person name="Martin F."/>
        </authorList>
    </citation>
    <scope>NUCLEOTIDE SEQUENCE [LARGE SCALE GENOMIC DNA]</scope>
    <source>
        <strain evidence="7">MUT 4182</strain>
    </source>
</reference>
<feature type="domain" description="NOT2/NOT3/NOT5 C-terminal" evidence="5">
    <location>
        <begin position="417"/>
        <end position="539"/>
    </location>
</feature>
<protein>
    <recommendedName>
        <fullName evidence="5">NOT2/NOT3/NOT5 C-terminal domain-containing protein</fullName>
    </recommendedName>
</protein>
<comment type="similarity">
    <text evidence="1">Belongs to the CNOT2/3/5 family.</text>
</comment>
<dbReference type="PANTHER" id="PTHR23326">
    <property type="entry name" value="CCR4 NOT-RELATED"/>
    <property type="match status" value="1"/>
</dbReference>
<dbReference type="GO" id="GO:0000289">
    <property type="term" value="P:nuclear-transcribed mRNA poly(A) tail shortening"/>
    <property type="evidence" value="ECO:0007669"/>
    <property type="project" value="UniProtKB-ARBA"/>
</dbReference>
<keyword evidence="2" id="KW-0805">Transcription regulation</keyword>
<evidence type="ECO:0000259" key="5">
    <source>
        <dbReference type="Pfam" id="PF04153"/>
    </source>
</evidence>
<evidence type="ECO:0000256" key="2">
    <source>
        <dbReference type="ARBA" id="ARBA00023015"/>
    </source>
</evidence>
<dbReference type="AlphaFoldDB" id="A0A0C3QID7"/>
<evidence type="ECO:0000313" key="7">
    <source>
        <dbReference type="Proteomes" id="UP000054248"/>
    </source>
</evidence>
<dbReference type="InterPro" id="IPR038635">
    <property type="entry name" value="CCR4-NOT_su2/3/5_C_sf"/>
</dbReference>
<dbReference type="InterPro" id="IPR007282">
    <property type="entry name" value="NOT2/3/5_C"/>
</dbReference>
<evidence type="ECO:0000256" key="1">
    <source>
        <dbReference type="ARBA" id="ARBA00007682"/>
    </source>
</evidence>
<evidence type="ECO:0000256" key="3">
    <source>
        <dbReference type="ARBA" id="ARBA00023163"/>
    </source>
</evidence>
<dbReference type="Proteomes" id="UP000054248">
    <property type="component" value="Unassembled WGS sequence"/>
</dbReference>
<dbReference type="GO" id="GO:0006355">
    <property type="term" value="P:regulation of DNA-templated transcription"/>
    <property type="evidence" value="ECO:0007669"/>
    <property type="project" value="InterPro"/>
</dbReference>
<feature type="region of interest" description="Disordered" evidence="4">
    <location>
        <begin position="274"/>
        <end position="362"/>
    </location>
</feature>
<sequence length="577" mass="60969">MNNRGQQQPMQYSRAGGPGYPAGYSIPPRGAMQQQSYPTMQSRTAHPMVPTTGAYLQQRGGSGSFFNPASAMNLPMQPSPNTSLPSLQQQQASQTSLLQQQHQQQQHAQQQAGLHLGGQGTGASTTSSESVIDQNEFPPLGSTAAPQSSGTASGASSAQGGGFHSTYASQAGQGMGSTGLTGANSQAQQPQGQRDFGRDDFPPLGTQSATQASLLSGLGQNGLANIISSQQTANQSQMMAGPNAQRGLQGLTSDLDKRAFNKLNAASSIPWSQQAASGQSFPNGQALGAPPNLPTPASSFNSAGQSAFSAPQQQGQAGTASSLSQQQSLQDMARQGQAPSGQQPPPPLSNRAPPPNSHTTLPQTPAQQILLSAADRWGLLGLLASIKGTDPDAQLLGSGTDLAQMGLDLTALGALSSTFITPWSDSSAAQSVEPEFHLPACYNVQAPAPGPQKVASFSDETLFFMFYSSPRDTLQEVAAQELYNRNWRYHKEARVWLTKETGQSPLQKDAAFERGTYTFFDPERWEKVKKDATIYYEQLEERALPQSLNAMSMTMAGMPMGTMGGMQAQAQQIPMRG</sequence>
<dbReference type="OrthoDB" id="25391at2759"/>
<keyword evidence="3" id="KW-0804">Transcription</keyword>
<dbReference type="InterPro" id="IPR040168">
    <property type="entry name" value="Not2/3/5"/>
</dbReference>
<feature type="compositionally biased region" description="Polar residues" evidence="4">
    <location>
        <begin position="274"/>
        <end position="283"/>
    </location>
</feature>
<dbReference type="EMBL" id="KN823037">
    <property type="protein sequence ID" value="KIO25704.1"/>
    <property type="molecule type" value="Genomic_DNA"/>
</dbReference>
<name>A0A0C3QID7_9AGAM</name>
<feature type="compositionally biased region" description="Polar residues" evidence="4">
    <location>
        <begin position="32"/>
        <end position="44"/>
    </location>
</feature>
<evidence type="ECO:0000313" key="6">
    <source>
        <dbReference type="EMBL" id="KIO25704.1"/>
    </source>
</evidence>
<feature type="compositionally biased region" description="Pro residues" evidence="4">
    <location>
        <begin position="342"/>
        <end position="356"/>
    </location>
</feature>
<feature type="compositionally biased region" description="Low complexity" evidence="4">
    <location>
        <begin position="312"/>
        <end position="341"/>
    </location>
</feature>
<feature type="region of interest" description="Disordered" evidence="4">
    <location>
        <begin position="1"/>
        <end position="213"/>
    </location>
</feature>
<feature type="region of interest" description="Disordered" evidence="4">
    <location>
        <begin position="229"/>
        <end position="253"/>
    </location>
</feature>
<feature type="compositionally biased region" description="Low complexity" evidence="4">
    <location>
        <begin position="141"/>
        <end position="158"/>
    </location>
</feature>
<reference evidence="6 7" key="1">
    <citation type="submission" date="2014-04" db="EMBL/GenBank/DDBJ databases">
        <authorList>
            <consortium name="DOE Joint Genome Institute"/>
            <person name="Kuo A."/>
            <person name="Girlanda M."/>
            <person name="Perotto S."/>
            <person name="Kohler A."/>
            <person name="Nagy L.G."/>
            <person name="Floudas D."/>
            <person name="Copeland A."/>
            <person name="Barry K.W."/>
            <person name="Cichocki N."/>
            <person name="Veneault-Fourrey C."/>
            <person name="LaButti K."/>
            <person name="Lindquist E.A."/>
            <person name="Lipzen A."/>
            <person name="Lundell T."/>
            <person name="Morin E."/>
            <person name="Murat C."/>
            <person name="Sun H."/>
            <person name="Tunlid A."/>
            <person name="Henrissat B."/>
            <person name="Grigoriev I.V."/>
            <person name="Hibbett D.S."/>
            <person name="Martin F."/>
            <person name="Nordberg H.P."/>
            <person name="Cantor M.N."/>
            <person name="Hua S.X."/>
        </authorList>
    </citation>
    <scope>NUCLEOTIDE SEQUENCE [LARGE SCALE GENOMIC DNA]</scope>
    <source>
        <strain evidence="6 7">MUT 4182</strain>
    </source>
</reference>
<dbReference type="Gene3D" id="2.30.30.1020">
    <property type="entry name" value="CCR4-NOT complex subunit 2/3/5, C-terminal domain"/>
    <property type="match status" value="1"/>
</dbReference>
<proteinExistence type="inferred from homology"/>
<dbReference type="GO" id="GO:0030015">
    <property type="term" value="C:CCR4-NOT core complex"/>
    <property type="evidence" value="ECO:0007669"/>
    <property type="project" value="InterPro"/>
</dbReference>
<gene>
    <name evidence="6" type="ORF">M407DRAFT_24973</name>
</gene>
<feature type="compositionally biased region" description="Low complexity" evidence="4">
    <location>
        <begin position="86"/>
        <end position="114"/>
    </location>
</feature>
<feature type="compositionally biased region" description="Polar residues" evidence="4">
    <location>
        <begin position="295"/>
        <end position="311"/>
    </location>
</feature>